<dbReference type="PATRIC" id="fig|1365250.3.peg.4672"/>
<dbReference type="Pfam" id="PF01963">
    <property type="entry name" value="TraB_PrgY_gumN"/>
    <property type="match status" value="1"/>
</dbReference>
<dbReference type="CDD" id="cd14789">
    <property type="entry name" value="Tiki"/>
    <property type="match status" value="1"/>
</dbReference>
<gene>
    <name evidence="2" type="ORF">N475_23570</name>
</gene>
<organism evidence="2 3">
    <name type="scientific">Pseudoalteromonas luteoviolacea DSM 6061</name>
    <dbReference type="NCBI Taxonomy" id="1365250"/>
    <lineage>
        <taxon>Bacteria</taxon>
        <taxon>Pseudomonadati</taxon>
        <taxon>Pseudomonadota</taxon>
        <taxon>Gammaproteobacteria</taxon>
        <taxon>Alteromonadales</taxon>
        <taxon>Pseudoalteromonadaceae</taxon>
        <taxon>Pseudoalteromonas</taxon>
    </lineage>
</organism>
<dbReference type="Proteomes" id="UP000076643">
    <property type="component" value="Unassembled WGS sequence"/>
</dbReference>
<dbReference type="PANTHER" id="PTHR40590">
    <property type="entry name" value="CYTOPLASMIC PROTEIN-RELATED"/>
    <property type="match status" value="1"/>
</dbReference>
<dbReference type="AlphaFoldDB" id="A0A166UYQ2"/>
<evidence type="ECO:0000256" key="1">
    <source>
        <dbReference type="SAM" id="SignalP"/>
    </source>
</evidence>
<dbReference type="EMBL" id="AUYB01000140">
    <property type="protein sequence ID" value="KZN31523.1"/>
    <property type="molecule type" value="Genomic_DNA"/>
</dbReference>
<comment type="caution">
    <text evidence="2">The sequence shown here is derived from an EMBL/GenBank/DDBJ whole genome shotgun (WGS) entry which is preliminary data.</text>
</comment>
<accession>A0A166UYQ2</accession>
<dbReference type="PANTHER" id="PTHR40590:SF1">
    <property type="entry name" value="CYTOPLASMIC PROTEIN"/>
    <property type="match status" value="1"/>
</dbReference>
<dbReference type="RefSeq" id="WP_063365983.1">
    <property type="nucleotide sequence ID" value="NZ_AQHB01000038.1"/>
</dbReference>
<keyword evidence="3" id="KW-1185">Reference proteome</keyword>
<protein>
    <recommendedName>
        <fullName evidence="4">Conjugative transfer protein GumN</fullName>
    </recommendedName>
</protein>
<dbReference type="InterPro" id="IPR002816">
    <property type="entry name" value="TraB/PrgY/GumN_fam"/>
</dbReference>
<sequence>MKLKLNVVQSLFFVITFLLSTLSQAAPALWSAEKNGVTSYLFGTVHVGDTSMNGLPDQVQEAIKQSKYTVVELDMSNLSPLDIQRKLANFVASTEVKSLQEALSPAVYKQLKNYFTKRGINIELFRGQPAWMVMLTIIQLEYQKAGYSEKFGIDKQVIAHAKQLNKSIKPLETFEQQLSMFREVAKMSDEMMGQTLSQMEDAKTFINDMITAWKTGDEARLNKYYHLSFDDTAYARLAEKTLLKDRNHAWVKSLSSAMGKESHFIAVGALHLPLEHGLITLLKEQGFTIKRI</sequence>
<evidence type="ECO:0008006" key="4">
    <source>
        <dbReference type="Google" id="ProtNLM"/>
    </source>
</evidence>
<reference evidence="2 3" key="1">
    <citation type="submission" date="2013-07" db="EMBL/GenBank/DDBJ databases">
        <title>Comparative Genomic and Metabolomic Analysis of Twelve Strains of Pseudoalteromonas luteoviolacea.</title>
        <authorList>
            <person name="Vynne N.G."/>
            <person name="Mansson M."/>
            <person name="Gram L."/>
        </authorList>
    </citation>
    <scope>NUCLEOTIDE SEQUENCE [LARGE SCALE GENOMIC DNA]</scope>
    <source>
        <strain evidence="2 3">DSM 6061</strain>
    </source>
</reference>
<proteinExistence type="predicted"/>
<evidence type="ECO:0000313" key="3">
    <source>
        <dbReference type="Proteomes" id="UP000076643"/>
    </source>
</evidence>
<name>A0A166UYQ2_9GAMM</name>
<evidence type="ECO:0000313" key="2">
    <source>
        <dbReference type="EMBL" id="KZN31523.1"/>
    </source>
</evidence>
<dbReference type="InterPro" id="IPR047111">
    <property type="entry name" value="YbaP-like"/>
</dbReference>
<feature type="chain" id="PRO_5007880897" description="Conjugative transfer protein GumN" evidence="1">
    <location>
        <begin position="26"/>
        <end position="292"/>
    </location>
</feature>
<feature type="signal peptide" evidence="1">
    <location>
        <begin position="1"/>
        <end position="25"/>
    </location>
</feature>
<keyword evidence="1" id="KW-0732">Signal</keyword>